<dbReference type="Proteomes" id="UP000663891">
    <property type="component" value="Unassembled WGS sequence"/>
</dbReference>
<dbReference type="GO" id="GO:0005840">
    <property type="term" value="C:ribosome"/>
    <property type="evidence" value="ECO:0007669"/>
    <property type="project" value="UniProtKB-KW"/>
</dbReference>
<dbReference type="EMBL" id="CAJOBB010001984">
    <property type="protein sequence ID" value="CAF3926079.1"/>
    <property type="molecule type" value="Genomic_DNA"/>
</dbReference>
<dbReference type="EMBL" id="CAJOAZ010000122">
    <property type="protein sequence ID" value="CAF3541269.1"/>
    <property type="molecule type" value="Genomic_DNA"/>
</dbReference>
<dbReference type="PRINTS" id="PR01250">
    <property type="entry name" value="RIBOSOMALL34"/>
</dbReference>
<dbReference type="Proteomes" id="UP000663868">
    <property type="component" value="Unassembled WGS sequence"/>
</dbReference>
<dbReference type="GO" id="GO:1990904">
    <property type="term" value="C:ribonucleoprotein complex"/>
    <property type="evidence" value="ECO:0007669"/>
    <property type="project" value="UniProtKB-KW"/>
</dbReference>
<evidence type="ECO:0000313" key="7">
    <source>
        <dbReference type="EMBL" id="CAF1179901.1"/>
    </source>
</evidence>
<evidence type="ECO:0000256" key="1">
    <source>
        <dbReference type="ARBA" id="ARBA00009875"/>
    </source>
</evidence>
<comment type="similarity">
    <text evidence="1">Belongs to the eukaryotic ribosomal protein eL34 family.</text>
</comment>
<evidence type="ECO:0000313" key="11">
    <source>
        <dbReference type="EMBL" id="CAF3926079.1"/>
    </source>
</evidence>
<dbReference type="Proteomes" id="UP000663844">
    <property type="component" value="Unassembled WGS sequence"/>
</dbReference>
<dbReference type="OrthoDB" id="277449at2759"/>
<evidence type="ECO:0000313" key="6">
    <source>
        <dbReference type="EMBL" id="CAF1140129.1"/>
    </source>
</evidence>
<dbReference type="Pfam" id="PF01199">
    <property type="entry name" value="Ribosomal_L34e"/>
    <property type="match status" value="1"/>
</dbReference>
<evidence type="ECO:0000313" key="12">
    <source>
        <dbReference type="Proteomes" id="UP000663844"/>
    </source>
</evidence>
<dbReference type="EMBL" id="CAJNON010000300">
    <property type="protein sequence ID" value="CAF1179901.1"/>
    <property type="molecule type" value="Genomic_DNA"/>
</dbReference>
<evidence type="ECO:0000256" key="2">
    <source>
        <dbReference type="ARBA" id="ARBA00022980"/>
    </source>
</evidence>
<organism evidence="9 12">
    <name type="scientific">Adineta steineri</name>
    <dbReference type="NCBI Taxonomy" id="433720"/>
    <lineage>
        <taxon>Eukaryota</taxon>
        <taxon>Metazoa</taxon>
        <taxon>Spiralia</taxon>
        <taxon>Gnathifera</taxon>
        <taxon>Rotifera</taxon>
        <taxon>Eurotatoria</taxon>
        <taxon>Bdelloidea</taxon>
        <taxon>Adinetida</taxon>
        <taxon>Adinetidae</taxon>
        <taxon>Adineta</taxon>
    </lineage>
</organism>
<evidence type="ECO:0000313" key="9">
    <source>
        <dbReference type="EMBL" id="CAF3541269.1"/>
    </source>
</evidence>
<dbReference type="GO" id="GO:0006412">
    <property type="term" value="P:translation"/>
    <property type="evidence" value="ECO:0007669"/>
    <property type="project" value="InterPro"/>
</dbReference>
<evidence type="ECO:0000256" key="3">
    <source>
        <dbReference type="ARBA" id="ARBA00023274"/>
    </source>
</evidence>
<dbReference type="InterPro" id="IPR018065">
    <property type="entry name" value="Ribosomal_eL34_CS"/>
</dbReference>
<keyword evidence="2" id="KW-0689">Ribosomal protein</keyword>
<sequence length="126" mass="14437">MVQRLTYRRRLSYNTKSNKVKIVKTPGGKLTYQYVKKRGTVPKCGDCKVELPGIKASRPKQRMSMTKRLKTVSRTYGGSRCAKCVRLRIVRAFLIEEQRIVAMVMKSKKVVPETVPTTQQTSQKSK</sequence>
<dbReference type="GO" id="GO:0003735">
    <property type="term" value="F:structural constituent of ribosome"/>
    <property type="evidence" value="ECO:0007669"/>
    <property type="project" value="InterPro"/>
</dbReference>
<evidence type="ECO:0000256" key="4">
    <source>
        <dbReference type="ARBA" id="ARBA00035227"/>
    </source>
</evidence>
<evidence type="ECO:0000256" key="5">
    <source>
        <dbReference type="ARBA" id="ARBA00035333"/>
    </source>
</evidence>
<dbReference type="PANTHER" id="PTHR46595">
    <property type="entry name" value="60S RIBOSOMAL PROTEIN L34"/>
    <property type="match status" value="1"/>
</dbReference>
<proteinExistence type="inferred from homology"/>
<protein>
    <recommendedName>
        <fullName evidence="4">Large ribosomal subunit protein eL34</fullName>
    </recommendedName>
    <alternativeName>
        <fullName evidence="5">60S ribosomal protein L34</fullName>
    </alternativeName>
</protein>
<dbReference type="Proteomes" id="UP000663845">
    <property type="component" value="Unassembled WGS sequence"/>
</dbReference>
<dbReference type="InterPro" id="IPR038562">
    <property type="entry name" value="Ribosomal_eL34_C_sf"/>
</dbReference>
<reference evidence="9" key="1">
    <citation type="submission" date="2021-02" db="EMBL/GenBank/DDBJ databases">
        <authorList>
            <person name="Nowell W R."/>
        </authorList>
    </citation>
    <scope>NUCLEOTIDE SEQUENCE</scope>
</reference>
<evidence type="ECO:0000313" key="10">
    <source>
        <dbReference type="EMBL" id="CAF3647395.1"/>
    </source>
</evidence>
<dbReference type="Gene3D" id="6.20.370.70">
    <property type="match status" value="1"/>
</dbReference>
<accession>A0A818JLK2</accession>
<dbReference type="Gene3D" id="6.20.340.10">
    <property type="match status" value="1"/>
</dbReference>
<gene>
    <name evidence="8" type="ORF">IZO911_LOCUS35082</name>
    <name evidence="6" type="ORF">JYZ213_LOCUS23508</name>
    <name evidence="11" type="ORF">KXQ929_LOCUS24186</name>
    <name evidence="10" type="ORF">OKA104_LOCUS8999</name>
    <name evidence="9" type="ORF">OXD698_LOCUS3452</name>
    <name evidence="7" type="ORF">VCS650_LOCUS24426</name>
</gene>
<dbReference type="Proteomes" id="UP000663881">
    <property type="component" value="Unassembled WGS sequence"/>
</dbReference>
<evidence type="ECO:0000313" key="8">
    <source>
        <dbReference type="EMBL" id="CAF1319824.1"/>
    </source>
</evidence>
<dbReference type="EMBL" id="CAJNOE010000726">
    <property type="protein sequence ID" value="CAF1319824.1"/>
    <property type="molecule type" value="Genomic_DNA"/>
</dbReference>
<comment type="caution">
    <text evidence="9">The sequence shown here is derived from an EMBL/GenBank/DDBJ whole genome shotgun (WGS) entry which is preliminary data.</text>
</comment>
<name>A0A818JLK2_9BILA</name>
<dbReference type="InterPro" id="IPR008195">
    <property type="entry name" value="Ribosomal_eL34"/>
</dbReference>
<dbReference type="EMBL" id="CAJOAY010000375">
    <property type="protein sequence ID" value="CAF3647395.1"/>
    <property type="molecule type" value="Genomic_DNA"/>
</dbReference>
<dbReference type="Proteomes" id="UP000663860">
    <property type="component" value="Unassembled WGS sequence"/>
</dbReference>
<dbReference type="PROSITE" id="PS01145">
    <property type="entry name" value="RIBOSOMAL_L34E"/>
    <property type="match status" value="1"/>
</dbReference>
<dbReference type="EMBL" id="CAJNOG010000278">
    <property type="protein sequence ID" value="CAF1140129.1"/>
    <property type="molecule type" value="Genomic_DNA"/>
</dbReference>
<dbReference type="AlphaFoldDB" id="A0A818JLK2"/>
<keyword evidence="3" id="KW-0687">Ribonucleoprotein</keyword>